<reference evidence="1" key="2">
    <citation type="submission" date="2014-07" db="EMBL/GenBank/DDBJ databases">
        <title>Initial genome analysis of the psychrotolerant acidophile Acidithiobacillus ferrivorans CF27: insights into iron and sulfur oxidation pathways and into biofilm formation.</title>
        <authorList>
            <person name="Talla E."/>
            <person name="Hedrich S."/>
            <person name="Mangenot S."/>
            <person name="Ji B."/>
            <person name="Johnson D.B."/>
            <person name="Barbe V."/>
            <person name="Bonnefoy V."/>
        </authorList>
    </citation>
    <scope>NUCLEOTIDE SEQUENCE [LARGE SCALE GENOMIC DNA]</scope>
    <source>
        <strain evidence="1">CF27</strain>
    </source>
</reference>
<evidence type="ECO:0000313" key="1">
    <source>
        <dbReference type="EMBL" id="CDQ09497.1"/>
    </source>
</evidence>
<proteinExistence type="predicted"/>
<comment type="caution">
    <text evidence="1">The sequence shown here is derived from an EMBL/GenBank/DDBJ whole genome shotgun (WGS) entry which is preliminary data.</text>
</comment>
<name>A0A060ULJ4_9PROT</name>
<protein>
    <submittedName>
        <fullName evidence="1">Uncharacterized protein</fullName>
    </submittedName>
</protein>
<organism evidence="1">
    <name type="scientific">Acidithiobacillus ferrivorans</name>
    <dbReference type="NCBI Taxonomy" id="160808"/>
    <lineage>
        <taxon>Bacteria</taxon>
        <taxon>Pseudomonadati</taxon>
        <taxon>Pseudomonadota</taxon>
        <taxon>Acidithiobacillia</taxon>
        <taxon>Acidithiobacillales</taxon>
        <taxon>Acidithiobacillaceae</taxon>
        <taxon>Acidithiobacillus</taxon>
    </lineage>
</organism>
<gene>
    <name evidence="1" type="ORF">AFERRI_30143</name>
</gene>
<sequence length="69" mass="7541">MGNALYVVGAKGLGSGPNVDHQWVGDMMGGLIQKIDLNDLSTHRRCRGKWQRIPISVMLLFFATAAVID</sequence>
<reference evidence="1" key="1">
    <citation type="submission" date="2014-03" db="EMBL/GenBank/DDBJ databases">
        <authorList>
            <person name="Genoscope - CEA"/>
        </authorList>
    </citation>
    <scope>NUCLEOTIDE SEQUENCE [LARGE SCALE GENOMIC DNA]</scope>
    <source>
        <strain evidence="1">CF27</strain>
    </source>
</reference>
<dbReference type="AlphaFoldDB" id="A0A060ULJ4"/>
<dbReference type="EMBL" id="CCCS020000023">
    <property type="protein sequence ID" value="CDQ09497.1"/>
    <property type="molecule type" value="Genomic_DNA"/>
</dbReference>
<accession>A0A060ULJ4</accession>